<keyword evidence="3" id="KW-1185">Reference proteome</keyword>
<dbReference type="AlphaFoldDB" id="A0A5J6MSD1"/>
<protein>
    <submittedName>
        <fullName evidence="2">Uncharacterized protein</fullName>
    </submittedName>
</protein>
<sequence>MRNQARRVEPADSTQSHPASGKAAVVQPAGKSVGLQVVIKAVTKSGTGRRRRRTVESAPADEASLDNLAQLLIRHLESDLKDILK</sequence>
<evidence type="ECO:0000313" key="2">
    <source>
        <dbReference type="EMBL" id="QEX20233.1"/>
    </source>
</evidence>
<dbReference type="EMBL" id="CP042582">
    <property type="protein sequence ID" value="QEX20233.1"/>
    <property type="molecule type" value="Genomic_DNA"/>
</dbReference>
<gene>
    <name evidence="2" type="ORF">FRZ61_01490</name>
</gene>
<name>A0A5J6MSD1_9PROT</name>
<dbReference type="Proteomes" id="UP000325797">
    <property type="component" value="Chromosome"/>
</dbReference>
<feature type="compositionally biased region" description="Basic and acidic residues" evidence="1">
    <location>
        <begin position="1"/>
        <end position="10"/>
    </location>
</feature>
<proteinExistence type="predicted"/>
<dbReference type="KEGG" id="hadh:FRZ61_01490"/>
<evidence type="ECO:0000256" key="1">
    <source>
        <dbReference type="SAM" id="MobiDB-lite"/>
    </source>
</evidence>
<evidence type="ECO:0000313" key="3">
    <source>
        <dbReference type="Proteomes" id="UP000325797"/>
    </source>
</evidence>
<dbReference type="RefSeq" id="WP_151114486.1">
    <property type="nucleotide sequence ID" value="NZ_CP042582.1"/>
</dbReference>
<organism evidence="2 3">
    <name type="scientific">Hypericibacter adhaerens</name>
    <dbReference type="NCBI Taxonomy" id="2602016"/>
    <lineage>
        <taxon>Bacteria</taxon>
        <taxon>Pseudomonadati</taxon>
        <taxon>Pseudomonadota</taxon>
        <taxon>Alphaproteobacteria</taxon>
        <taxon>Rhodospirillales</taxon>
        <taxon>Dongiaceae</taxon>
        <taxon>Hypericibacter</taxon>
    </lineage>
</organism>
<reference evidence="2 3" key="1">
    <citation type="submission" date="2019-08" db="EMBL/GenBank/DDBJ databases">
        <title>Hyperibacter terrae gen. nov., sp. nov. and Hyperibacter viscosus sp. nov., two new members in the family Rhodospirillaceae isolated from the rhizosphere of Hypericum perforatum.</title>
        <authorList>
            <person name="Noviana Z."/>
        </authorList>
    </citation>
    <scope>NUCLEOTIDE SEQUENCE [LARGE SCALE GENOMIC DNA]</scope>
    <source>
        <strain evidence="2 3">R5959</strain>
    </source>
</reference>
<accession>A0A5J6MSD1</accession>
<feature type="region of interest" description="Disordered" evidence="1">
    <location>
        <begin position="1"/>
        <end position="27"/>
    </location>
</feature>